<gene>
    <name evidence="1" type="ORF">Amon02_000554500</name>
</gene>
<comment type="caution">
    <text evidence="1">The sequence shown here is derived from an EMBL/GenBank/DDBJ whole genome shotgun (WGS) entry which is preliminary data.</text>
</comment>
<evidence type="ECO:0000313" key="1">
    <source>
        <dbReference type="EMBL" id="GME82473.1"/>
    </source>
</evidence>
<dbReference type="Proteomes" id="UP001165064">
    <property type="component" value="Unassembled WGS sequence"/>
</dbReference>
<evidence type="ECO:0000313" key="2">
    <source>
        <dbReference type="Proteomes" id="UP001165064"/>
    </source>
</evidence>
<sequence>MMIRILFELLISVKKEYEEVPNKPWPISLSSITLSSIKAWLSQLMKFAHVLKAETEAKLNGFRGRIYSPRPRELGPCPPSEL</sequence>
<reference evidence="1" key="1">
    <citation type="submission" date="2023-04" db="EMBL/GenBank/DDBJ databases">
        <title>Ambrosiozyma monospora NBRC 10751.</title>
        <authorList>
            <person name="Ichikawa N."/>
            <person name="Sato H."/>
            <person name="Tonouchi N."/>
        </authorList>
    </citation>
    <scope>NUCLEOTIDE SEQUENCE</scope>
    <source>
        <strain evidence="1">NBRC 10751</strain>
    </source>
</reference>
<name>A0ACB5T703_AMBMO</name>
<protein>
    <submittedName>
        <fullName evidence="1">Unnamed protein product</fullName>
    </submittedName>
</protein>
<keyword evidence="2" id="KW-1185">Reference proteome</keyword>
<proteinExistence type="predicted"/>
<organism evidence="1 2">
    <name type="scientific">Ambrosiozyma monospora</name>
    <name type="common">Yeast</name>
    <name type="synonym">Endomycopsis monosporus</name>
    <dbReference type="NCBI Taxonomy" id="43982"/>
    <lineage>
        <taxon>Eukaryota</taxon>
        <taxon>Fungi</taxon>
        <taxon>Dikarya</taxon>
        <taxon>Ascomycota</taxon>
        <taxon>Saccharomycotina</taxon>
        <taxon>Pichiomycetes</taxon>
        <taxon>Pichiales</taxon>
        <taxon>Pichiaceae</taxon>
        <taxon>Ambrosiozyma</taxon>
    </lineage>
</organism>
<dbReference type="EMBL" id="BSXS01004107">
    <property type="protein sequence ID" value="GME82473.1"/>
    <property type="molecule type" value="Genomic_DNA"/>
</dbReference>
<accession>A0ACB5T703</accession>